<proteinExistence type="predicted"/>
<name>A0A5N6STY3_ASPPS</name>
<protein>
    <submittedName>
        <fullName evidence="1">Uncharacterized protein</fullName>
    </submittedName>
</protein>
<organism evidence="1 2">
    <name type="scientific">Aspergillus pseudotamarii</name>
    <dbReference type="NCBI Taxonomy" id="132259"/>
    <lineage>
        <taxon>Eukaryota</taxon>
        <taxon>Fungi</taxon>
        <taxon>Dikarya</taxon>
        <taxon>Ascomycota</taxon>
        <taxon>Pezizomycotina</taxon>
        <taxon>Eurotiomycetes</taxon>
        <taxon>Eurotiomycetidae</taxon>
        <taxon>Eurotiales</taxon>
        <taxon>Aspergillaceae</taxon>
        <taxon>Aspergillus</taxon>
        <taxon>Aspergillus subgen. Circumdati</taxon>
    </lineage>
</organism>
<sequence>MQSAERKVLFYIGSLGYTYLTFSSPREGENPYRHKQNDKEQYRSLLNETHSNPSELDTLHPRAKFRACHSSIPYIPAILSLLLGITLATICSTNLGRLDALLQQVQAQPQTLATTAPPTPGGKTNPTGAEFGHCGHSIKEARSLGCIFDPMSWAWQRPECYNAELVDDFLTSYEWHFYPNNQTRSTEELPEEKWKRGDYLGAWGSWSWHMYHCSYSWRKFHAAFQSQKPLDDDVLDPEHTVHCSTAILLRDTDPKLHAPCDEDPGGCQVTQMWVRFNKCGYY</sequence>
<dbReference type="OrthoDB" id="3501153at2759"/>
<reference evidence="1 2" key="1">
    <citation type="submission" date="2019-04" db="EMBL/GenBank/DDBJ databases">
        <title>Friends and foes A comparative genomics study of 23 Aspergillus species from section Flavi.</title>
        <authorList>
            <consortium name="DOE Joint Genome Institute"/>
            <person name="Kjaerbolling I."/>
            <person name="Vesth T."/>
            <person name="Frisvad J.C."/>
            <person name="Nybo J.L."/>
            <person name="Theobald S."/>
            <person name="Kildgaard S."/>
            <person name="Isbrandt T."/>
            <person name="Kuo A."/>
            <person name="Sato A."/>
            <person name="Lyhne E.K."/>
            <person name="Kogle M.E."/>
            <person name="Wiebenga A."/>
            <person name="Kun R.S."/>
            <person name="Lubbers R.J."/>
            <person name="Makela M.R."/>
            <person name="Barry K."/>
            <person name="Chovatia M."/>
            <person name="Clum A."/>
            <person name="Daum C."/>
            <person name="Haridas S."/>
            <person name="He G."/>
            <person name="LaButti K."/>
            <person name="Lipzen A."/>
            <person name="Mondo S."/>
            <person name="Riley R."/>
            <person name="Salamov A."/>
            <person name="Simmons B.A."/>
            <person name="Magnuson J.K."/>
            <person name="Henrissat B."/>
            <person name="Mortensen U.H."/>
            <person name="Larsen T.O."/>
            <person name="Devries R.P."/>
            <person name="Grigoriev I.V."/>
            <person name="Machida M."/>
            <person name="Baker S.E."/>
            <person name="Andersen M.R."/>
        </authorList>
    </citation>
    <scope>NUCLEOTIDE SEQUENCE [LARGE SCALE GENOMIC DNA]</scope>
    <source>
        <strain evidence="1 2">CBS 117625</strain>
    </source>
</reference>
<dbReference type="InterPro" id="IPR053008">
    <property type="entry name" value="Phomopsin_biosynth_assoc"/>
</dbReference>
<dbReference type="AlphaFoldDB" id="A0A5N6STY3"/>
<evidence type="ECO:0000313" key="1">
    <source>
        <dbReference type="EMBL" id="KAE8137347.1"/>
    </source>
</evidence>
<dbReference type="EMBL" id="ML743578">
    <property type="protein sequence ID" value="KAE8137347.1"/>
    <property type="molecule type" value="Genomic_DNA"/>
</dbReference>
<evidence type="ECO:0000313" key="2">
    <source>
        <dbReference type="Proteomes" id="UP000325672"/>
    </source>
</evidence>
<dbReference type="Proteomes" id="UP000325672">
    <property type="component" value="Unassembled WGS sequence"/>
</dbReference>
<dbReference type="PANTHER" id="PTHR35896:SF3">
    <property type="entry name" value="MAJOR FACILITATOR SUPERFAMILY TRANSPORTER"/>
    <property type="match status" value="1"/>
</dbReference>
<gene>
    <name evidence="1" type="ORF">BDV38DRAFT_283187</name>
</gene>
<dbReference type="GeneID" id="43644199"/>
<accession>A0A5N6STY3</accession>
<keyword evidence="2" id="KW-1185">Reference proteome</keyword>
<dbReference type="RefSeq" id="XP_031913410.1">
    <property type="nucleotide sequence ID" value="XM_032059989.1"/>
</dbReference>
<dbReference type="PANTHER" id="PTHR35896">
    <property type="entry name" value="IG-LIKE DOMAIN-CONTAINING PROTEIN"/>
    <property type="match status" value="1"/>
</dbReference>